<organism evidence="1 2">
    <name type="scientific">Pseudomonas syringae pv. maculicola</name>
    <dbReference type="NCBI Taxonomy" id="59511"/>
    <lineage>
        <taxon>Bacteria</taxon>
        <taxon>Pseudomonadati</taxon>
        <taxon>Pseudomonadota</taxon>
        <taxon>Gammaproteobacteria</taxon>
        <taxon>Pseudomonadales</taxon>
        <taxon>Pseudomonadaceae</taxon>
        <taxon>Pseudomonas</taxon>
    </lineage>
</organism>
<protein>
    <submittedName>
        <fullName evidence="1">Uncharacterized protein</fullName>
    </submittedName>
</protein>
<dbReference type="Proteomes" id="UP000271631">
    <property type="component" value="Unassembled WGS sequence"/>
</dbReference>
<comment type="caution">
    <text evidence="1">The sequence shown here is derived from an EMBL/GenBank/DDBJ whole genome shotgun (WGS) entry which is preliminary data.</text>
</comment>
<dbReference type="AlphaFoldDB" id="A0A0N0WUL2"/>
<sequence>MNEKQIERVREIVQELADKSVTSFDQAFETAVSVMRYQAVDVVPWGKEAIAGSGRIEKG</sequence>
<name>A0A0N0WUL2_PSEYM</name>
<dbReference type="RefSeq" id="WP_054070219.1">
    <property type="nucleotide sequence ID" value="NZ_LGLG01000340.1"/>
</dbReference>
<reference evidence="1 2" key="1">
    <citation type="submission" date="2018-08" db="EMBL/GenBank/DDBJ databases">
        <title>Recombination of ecologically and evolutionarily significant loci maintains genetic cohesion in the Pseudomonas syringae species complex.</title>
        <authorList>
            <person name="Dillon M."/>
            <person name="Thakur S."/>
            <person name="Almeida R.N.D."/>
            <person name="Weir B.S."/>
            <person name="Guttman D.S."/>
        </authorList>
    </citation>
    <scope>NUCLEOTIDE SEQUENCE [LARGE SCALE GENOMIC DNA]</scope>
    <source>
        <strain evidence="1 2">ICMP 11281</strain>
    </source>
</reference>
<evidence type="ECO:0000313" key="2">
    <source>
        <dbReference type="Proteomes" id="UP000271631"/>
    </source>
</evidence>
<evidence type="ECO:0000313" key="1">
    <source>
        <dbReference type="EMBL" id="RMV44461.1"/>
    </source>
</evidence>
<proteinExistence type="predicted"/>
<gene>
    <name evidence="1" type="ORF">ALP13_103512</name>
</gene>
<accession>A0A0N0WUL2</accession>
<dbReference type="EMBL" id="RBUQ01000004">
    <property type="protein sequence ID" value="RMV44461.1"/>
    <property type="molecule type" value="Genomic_DNA"/>
</dbReference>